<keyword evidence="12" id="KW-0325">Glycoprotein</keyword>
<evidence type="ECO:0000256" key="11">
    <source>
        <dbReference type="ARBA" id="ARBA00023157"/>
    </source>
</evidence>
<comment type="function">
    <text evidence="2">Removal of H(2)O(2), oxidation of toxic reductants, biosynthesis and degradation of lignin, suberization, auxin catabolism, response to environmental stresses such as wounding, pathogen attack and oxidative stress. These functions might be dependent on each isozyme/isoform in each plant tissue.</text>
</comment>
<comment type="caution">
    <text evidence="21">The sequence shown here is derived from an EMBL/GenBank/DDBJ whole genome shotgun (WGS) entry which is preliminary data.</text>
</comment>
<feature type="binding site" evidence="16">
    <location>
        <position position="400"/>
    </location>
    <ligand>
        <name>Ca(2+)</name>
        <dbReference type="ChEBI" id="CHEBI:29108"/>
        <label>1</label>
    </ligand>
</feature>
<feature type="domain" description="Plant heme peroxidase family profile" evidence="20">
    <location>
        <begin position="27"/>
        <end position="324"/>
    </location>
</feature>
<keyword evidence="5" id="KW-0575">Peroxidase</keyword>
<evidence type="ECO:0000256" key="12">
    <source>
        <dbReference type="ARBA" id="ARBA00023180"/>
    </source>
</evidence>
<protein>
    <recommendedName>
        <fullName evidence="4">peroxidase</fullName>
        <ecNumber evidence="4">1.11.1.7</ecNumber>
    </recommendedName>
</protein>
<feature type="binding site" description="axial binding residue" evidence="16">
    <location>
        <position position="524"/>
    </location>
    <ligand>
        <name>heme b</name>
        <dbReference type="ChEBI" id="CHEBI:60344"/>
    </ligand>
    <ligandPart>
        <name>Fe</name>
        <dbReference type="ChEBI" id="CHEBI:18248"/>
    </ligandPart>
</feature>
<evidence type="ECO:0000256" key="4">
    <source>
        <dbReference type="ARBA" id="ARBA00012313"/>
    </source>
</evidence>
<evidence type="ECO:0000256" key="9">
    <source>
        <dbReference type="ARBA" id="ARBA00023002"/>
    </source>
</evidence>
<feature type="disulfide bond" evidence="18">
    <location>
        <begin position="365"/>
        <end position="445"/>
    </location>
</feature>
<dbReference type="InterPro" id="IPR019794">
    <property type="entry name" value="Peroxidases_AS"/>
</dbReference>
<dbReference type="GO" id="GO:0046872">
    <property type="term" value="F:metal ion binding"/>
    <property type="evidence" value="ECO:0007669"/>
    <property type="project" value="UniProtKB-KW"/>
</dbReference>
<dbReference type="PRINTS" id="PR00458">
    <property type="entry name" value="PEROXIDASE"/>
</dbReference>
<feature type="domain" description="Plant heme peroxidase family profile" evidence="20">
    <location>
        <begin position="699"/>
        <end position="982"/>
    </location>
</feature>
<feature type="active site" description="Proton acceptor" evidence="14">
    <location>
        <position position="396"/>
    </location>
</feature>
<evidence type="ECO:0000256" key="1">
    <source>
        <dbReference type="ARBA" id="ARBA00000189"/>
    </source>
</evidence>
<keyword evidence="6" id="KW-0349">Heme</keyword>
<evidence type="ECO:0000256" key="19">
    <source>
        <dbReference type="SAM" id="SignalP"/>
    </source>
</evidence>
<dbReference type="PANTHER" id="PTHR31388:SF270">
    <property type="entry name" value="PEROXIDASE 22-RELATED"/>
    <property type="match status" value="1"/>
</dbReference>
<feature type="binding site" evidence="15">
    <location>
        <position position="493"/>
    </location>
    <ligand>
        <name>substrate</name>
    </ligand>
</feature>
<dbReference type="GO" id="GO:0042744">
    <property type="term" value="P:hydrogen peroxide catabolic process"/>
    <property type="evidence" value="ECO:0007669"/>
    <property type="project" value="UniProtKB-KW"/>
</dbReference>
<keyword evidence="19" id="KW-0732">Signal</keyword>
<name>A0A2H5PD23_CITUN</name>
<feature type="binding site" evidence="16">
    <location>
        <position position="418"/>
    </location>
    <ligand>
        <name>Ca(2+)</name>
        <dbReference type="ChEBI" id="CHEBI:29108"/>
        <label>1</label>
    </ligand>
</feature>
<evidence type="ECO:0000256" key="3">
    <source>
        <dbReference type="ARBA" id="ARBA00006873"/>
    </source>
</evidence>
<feature type="site" description="Transition state stabilizer" evidence="17">
    <location>
        <position position="392"/>
    </location>
</feature>
<evidence type="ECO:0000256" key="13">
    <source>
        <dbReference type="ARBA" id="ARBA00023324"/>
    </source>
</evidence>
<dbReference type="GO" id="GO:0006979">
    <property type="term" value="P:response to oxidative stress"/>
    <property type="evidence" value="ECO:0007669"/>
    <property type="project" value="InterPro"/>
</dbReference>
<dbReference type="Proteomes" id="UP000236630">
    <property type="component" value="Unassembled WGS sequence"/>
</dbReference>
<evidence type="ECO:0000256" key="8">
    <source>
        <dbReference type="ARBA" id="ARBA00022837"/>
    </source>
</evidence>
<evidence type="ECO:0000256" key="7">
    <source>
        <dbReference type="ARBA" id="ARBA00022723"/>
    </source>
</evidence>
<dbReference type="Gene3D" id="1.10.420.10">
    <property type="entry name" value="Peroxidase, domain 2"/>
    <property type="match status" value="3"/>
</dbReference>
<keyword evidence="11 18" id="KW-1015">Disulfide bond</keyword>
<dbReference type="PROSITE" id="PS00436">
    <property type="entry name" value="PEROXIDASE_2"/>
    <property type="match status" value="3"/>
</dbReference>
<organism evidence="21 22">
    <name type="scientific">Citrus unshiu</name>
    <name type="common">Satsuma mandarin</name>
    <name type="synonym">Citrus nobilis var. unshiu</name>
    <dbReference type="NCBI Taxonomy" id="55188"/>
    <lineage>
        <taxon>Eukaryota</taxon>
        <taxon>Viridiplantae</taxon>
        <taxon>Streptophyta</taxon>
        <taxon>Embryophyta</taxon>
        <taxon>Tracheophyta</taxon>
        <taxon>Spermatophyta</taxon>
        <taxon>Magnoliopsida</taxon>
        <taxon>eudicotyledons</taxon>
        <taxon>Gunneridae</taxon>
        <taxon>Pentapetalae</taxon>
        <taxon>rosids</taxon>
        <taxon>malvids</taxon>
        <taxon>Sapindales</taxon>
        <taxon>Rutaceae</taxon>
        <taxon>Aurantioideae</taxon>
        <taxon>Citrus</taxon>
    </lineage>
</organism>
<dbReference type="InterPro" id="IPR000823">
    <property type="entry name" value="Peroxidase_pln"/>
</dbReference>
<dbReference type="InterPro" id="IPR019793">
    <property type="entry name" value="Peroxidases_heam-ligand_BS"/>
</dbReference>
<feature type="domain" description="Plant heme peroxidase family profile" evidence="20">
    <location>
        <begin position="355"/>
        <end position="658"/>
    </location>
</feature>
<comment type="similarity">
    <text evidence="3">Belongs to the peroxidase family. Ascorbate peroxidase subfamily.</text>
</comment>
<dbReference type="EC" id="1.11.1.7" evidence="4"/>
<evidence type="ECO:0000256" key="2">
    <source>
        <dbReference type="ARBA" id="ARBA00002322"/>
    </source>
</evidence>
<feature type="signal peptide" evidence="19">
    <location>
        <begin position="1"/>
        <end position="26"/>
    </location>
</feature>
<dbReference type="GO" id="GO:0020037">
    <property type="term" value="F:heme binding"/>
    <property type="evidence" value="ECO:0007669"/>
    <property type="project" value="InterPro"/>
</dbReference>
<dbReference type="InterPro" id="IPR033905">
    <property type="entry name" value="Secretory_peroxidase"/>
</dbReference>
<keyword evidence="10 16" id="KW-0408">Iron</keyword>
<evidence type="ECO:0000256" key="18">
    <source>
        <dbReference type="PIRSR" id="PIRSR600823-5"/>
    </source>
</evidence>
<feature type="binding site" evidence="16">
    <location>
        <position position="406"/>
    </location>
    <ligand>
        <name>Ca(2+)</name>
        <dbReference type="ChEBI" id="CHEBI:29108"/>
        <label>1</label>
    </ligand>
</feature>
<proteinExistence type="inferred from homology"/>
<dbReference type="EMBL" id="BDQV01000057">
    <property type="protein sequence ID" value="GAY49985.1"/>
    <property type="molecule type" value="Genomic_DNA"/>
</dbReference>
<dbReference type="Pfam" id="PF00141">
    <property type="entry name" value="peroxidase"/>
    <property type="match status" value="3"/>
</dbReference>
<evidence type="ECO:0000313" key="21">
    <source>
        <dbReference type="EMBL" id="GAY49985.1"/>
    </source>
</evidence>
<dbReference type="GO" id="GO:0140825">
    <property type="term" value="F:lactoperoxidase activity"/>
    <property type="evidence" value="ECO:0007669"/>
    <property type="project" value="UniProtKB-EC"/>
</dbReference>
<gene>
    <name evidence="21" type="ORF">CUMW_123240</name>
</gene>
<evidence type="ECO:0000256" key="17">
    <source>
        <dbReference type="PIRSR" id="PIRSR600823-4"/>
    </source>
</evidence>
<evidence type="ECO:0000256" key="14">
    <source>
        <dbReference type="PIRSR" id="PIRSR600823-1"/>
    </source>
</evidence>
<feature type="disulfide bond" evidence="18">
    <location>
        <begin position="531"/>
        <end position="563"/>
    </location>
</feature>
<feature type="binding site" evidence="16">
    <location>
        <position position="525"/>
    </location>
    <ligand>
        <name>Ca(2+)</name>
        <dbReference type="ChEBI" id="CHEBI:29108"/>
        <label>2</label>
    </ligand>
</feature>
<dbReference type="CDD" id="cd00693">
    <property type="entry name" value="secretory_peroxidase"/>
    <property type="match status" value="3"/>
</dbReference>
<dbReference type="FunFam" id="1.10.520.10:FF:000001">
    <property type="entry name" value="Peroxidase"/>
    <property type="match status" value="1"/>
</dbReference>
<dbReference type="PROSITE" id="PS00435">
    <property type="entry name" value="PEROXIDASE_1"/>
    <property type="match status" value="3"/>
</dbReference>
<feature type="binding site" evidence="16">
    <location>
        <position position="404"/>
    </location>
    <ligand>
        <name>Ca(2+)</name>
        <dbReference type="ChEBI" id="CHEBI:29108"/>
        <label>1</label>
    </ligand>
</feature>
<evidence type="ECO:0000313" key="22">
    <source>
        <dbReference type="Proteomes" id="UP000236630"/>
    </source>
</evidence>
<accession>A0A2H5PD23</accession>
<keyword evidence="8 16" id="KW-0106">Calcium</keyword>
<evidence type="ECO:0000256" key="16">
    <source>
        <dbReference type="PIRSR" id="PIRSR600823-3"/>
    </source>
</evidence>
<dbReference type="Gene3D" id="1.10.520.10">
    <property type="match status" value="3"/>
</dbReference>
<dbReference type="FunFam" id="1.10.420.10:FF:000001">
    <property type="entry name" value="Peroxidase"/>
    <property type="match status" value="3"/>
</dbReference>
<dbReference type="FunFam" id="1.10.520.10:FF:000009">
    <property type="entry name" value="Peroxidase"/>
    <property type="match status" value="1"/>
</dbReference>
<dbReference type="PRINTS" id="PR00461">
    <property type="entry name" value="PLPEROXIDASE"/>
</dbReference>
<comment type="cofactor">
    <cofactor evidence="16">
        <name>Ca(2+)</name>
        <dbReference type="ChEBI" id="CHEBI:29108"/>
    </cofactor>
    <text evidence="16">Binds 2 calcium ions per subunit.</text>
</comment>
<dbReference type="SUPFAM" id="SSF48113">
    <property type="entry name" value="Heme-dependent peroxidases"/>
    <property type="match status" value="3"/>
</dbReference>
<evidence type="ECO:0000256" key="5">
    <source>
        <dbReference type="ARBA" id="ARBA00022559"/>
    </source>
</evidence>
<feature type="chain" id="PRO_5014185822" description="peroxidase" evidence="19">
    <location>
        <begin position="27"/>
        <end position="1000"/>
    </location>
</feature>
<comment type="catalytic activity">
    <reaction evidence="1">
        <text>2 a phenolic donor + H2O2 = 2 a phenolic radical donor + 2 H2O</text>
        <dbReference type="Rhea" id="RHEA:56136"/>
        <dbReference type="ChEBI" id="CHEBI:15377"/>
        <dbReference type="ChEBI" id="CHEBI:16240"/>
        <dbReference type="ChEBI" id="CHEBI:139520"/>
        <dbReference type="ChEBI" id="CHEBI:139521"/>
        <dbReference type="EC" id="1.11.1.7"/>
    </reaction>
</comment>
<evidence type="ECO:0000256" key="6">
    <source>
        <dbReference type="ARBA" id="ARBA00022617"/>
    </source>
</evidence>
<keyword evidence="13" id="KW-0376">Hydrogen peroxide</keyword>
<feature type="binding site" evidence="16">
    <location>
        <position position="579"/>
    </location>
    <ligand>
        <name>Ca(2+)</name>
        <dbReference type="ChEBI" id="CHEBI:29108"/>
        <label>2</label>
    </ligand>
</feature>
<dbReference type="PROSITE" id="PS50873">
    <property type="entry name" value="PEROXIDASE_4"/>
    <property type="match status" value="3"/>
</dbReference>
<keyword evidence="22" id="KW-1185">Reference proteome</keyword>
<feature type="binding site" evidence="16">
    <location>
        <position position="584"/>
    </location>
    <ligand>
        <name>Ca(2+)</name>
        <dbReference type="ChEBI" id="CHEBI:29108"/>
        <label>2</label>
    </ligand>
</feature>
<dbReference type="PANTHER" id="PTHR31388">
    <property type="entry name" value="PEROXIDASE 72-RELATED"/>
    <property type="match status" value="1"/>
</dbReference>
<keyword evidence="9" id="KW-0560">Oxidoreductase</keyword>
<evidence type="ECO:0000256" key="10">
    <source>
        <dbReference type="ARBA" id="ARBA00023004"/>
    </source>
</evidence>
<dbReference type="InterPro" id="IPR002016">
    <property type="entry name" value="Haem_peroxidase"/>
</dbReference>
<comment type="cofactor">
    <cofactor evidence="16">
        <name>heme b</name>
        <dbReference type="ChEBI" id="CHEBI:60344"/>
    </cofactor>
    <text evidence="16">Binds 1 heme b (iron(II)-protoporphyrin IX) group per subunit.</text>
</comment>
<feature type="disulfide bond" evidence="18">
    <location>
        <begin position="398"/>
        <end position="403"/>
    </location>
</feature>
<feature type="binding site" evidence="16">
    <location>
        <position position="402"/>
    </location>
    <ligand>
        <name>Ca(2+)</name>
        <dbReference type="ChEBI" id="CHEBI:29108"/>
        <label>1</label>
    </ligand>
</feature>
<sequence length="1000" mass="108613">MASLRYLLAAALVVAFVLEGSSPAQAQLSPFFYSSTCPNVTNIIREVLKNAFLSDIRIGASLIRLHFHDCFVNGCDASILLDNTTTIVSEKFAGPNINSARGFEVVDDMKAAVERACPGVVSCADILTIAAEESVALSGGPSWTNLLGRRDSRTANRTLANENLPGPNNTLTRLKDRFRNVGLNDNFDLVALSGAHTFGRAQCRTFSDRLFNFNNTGNPDPTLNTTLLQQLRQLCPQGGNGSVLTNLDVTTPDLFDNKYFFNLQIRKGLLQSDQELFSTPGADTAAIVNNAFFKNFVTSMIRMGNLKPLTGNQGEIRLNCRRVNGNSNIATRSSSSEAALVVAIALEGSSPSQAQLSPFFYSSTCPNVTNIIRGVLQKAFLSDIRIGASLIRLHFHDCFVNGCDASVLLDNTTTIDSEKFAAPNNNSARGFEVIDQMKAAVEKACPRVVSCADILTIAAEQSVALSGGPSWTNLLGRRDSRTANRTLANQNLPSPFDTLDRLKASFRNVGLNDNFDLVALSGAHTFGRAQCRFFSVRLFNFNNTGNPDPTLDATFLQQLRQLCPQGGNGSVLTNLDVTTPNVFDNKYFSNLRNRKGLLQSDQELFSTPGADTIDIVNVFRKNQAAFFKSFVTSMIRMGNLKPLTGNEGEIRLNCRRVNGNSNIQLSFSRLCLTNHHLKLSLRQIFTTPHALMHQTSFWNAFNSDIRITASLIRLHFHDCFVNGCDGSILLDNVANDTSIDSEKFSMANNNSARGFEVVDAMKAALESACPGIVSCADILAIASEQSVNLSGGPSWTVPLGRRDGRTANRSLADQNLPTPFQTLDLLKGRFTNVGLNDNTDLVALSGAHTFGRAQCQFFSQRLFNFNGTGNPDPTLNATLLAQLQQLCPQGGNGSVLTNLDLSTPDGFDNDYFSNLQANNGLLQSDQELFSTPGADTIPIVNNFSSNETAFFESFAVSMIRMGNLSLLTGTQGEIRSNCRRVNANNLSTRSSSDGGLVSSI</sequence>
<feature type="binding site" evidence="16">
    <location>
        <position position="397"/>
    </location>
    <ligand>
        <name>Ca(2+)</name>
        <dbReference type="ChEBI" id="CHEBI:29108"/>
        <label>1</label>
    </ligand>
</feature>
<dbReference type="InterPro" id="IPR010255">
    <property type="entry name" value="Haem_peroxidase_sf"/>
</dbReference>
<keyword evidence="7 16" id="KW-0479">Metal-binding</keyword>
<feature type="disulfide bond" evidence="18">
    <location>
        <begin position="451"/>
        <end position="654"/>
    </location>
</feature>
<dbReference type="AlphaFoldDB" id="A0A2H5PD23"/>
<evidence type="ECO:0000259" key="20">
    <source>
        <dbReference type="PROSITE" id="PS50873"/>
    </source>
</evidence>
<feature type="binding site" evidence="16">
    <location>
        <position position="576"/>
    </location>
    <ligand>
        <name>Ca(2+)</name>
        <dbReference type="ChEBI" id="CHEBI:29108"/>
        <label>2</label>
    </ligand>
</feature>
<evidence type="ECO:0000256" key="15">
    <source>
        <dbReference type="PIRSR" id="PIRSR600823-2"/>
    </source>
</evidence>
<reference evidence="21 22" key="1">
    <citation type="journal article" date="2017" name="Front. Genet.">
        <title>Draft sequencing of the heterozygous diploid genome of Satsuma (Citrus unshiu Marc.) using a hybrid assembly approach.</title>
        <authorList>
            <person name="Shimizu T."/>
            <person name="Tanizawa Y."/>
            <person name="Mochizuki T."/>
            <person name="Nagasaki H."/>
            <person name="Yoshioka T."/>
            <person name="Toyoda A."/>
            <person name="Fujiyama A."/>
            <person name="Kaminuma E."/>
            <person name="Nakamura Y."/>
        </authorList>
    </citation>
    <scope>NUCLEOTIDE SEQUENCE [LARGE SCALE GENOMIC DNA]</scope>
    <source>
        <strain evidence="22">cv. Miyagawa wase</strain>
    </source>
</reference>